<keyword evidence="2" id="KW-1133">Transmembrane helix</keyword>
<evidence type="ECO:0000313" key="3">
    <source>
        <dbReference type="EnsemblMetazoa" id="GAUT005783-PA"/>
    </source>
</evidence>
<accession>A0A1A9UIA2</accession>
<keyword evidence="2" id="KW-0472">Membrane</keyword>
<dbReference type="Proteomes" id="UP000078200">
    <property type="component" value="Unassembled WGS sequence"/>
</dbReference>
<keyword evidence="2" id="KW-0812">Transmembrane</keyword>
<feature type="transmembrane region" description="Helical" evidence="2">
    <location>
        <begin position="145"/>
        <end position="165"/>
    </location>
</feature>
<feature type="region of interest" description="Disordered" evidence="1">
    <location>
        <begin position="199"/>
        <end position="218"/>
    </location>
</feature>
<protein>
    <submittedName>
        <fullName evidence="3">Uncharacterized protein</fullName>
    </submittedName>
</protein>
<dbReference type="VEuPathDB" id="VectorBase:GAUT005783"/>
<evidence type="ECO:0000256" key="1">
    <source>
        <dbReference type="SAM" id="MobiDB-lite"/>
    </source>
</evidence>
<proteinExistence type="predicted"/>
<feature type="transmembrane region" description="Helical" evidence="2">
    <location>
        <begin position="78"/>
        <end position="96"/>
    </location>
</feature>
<dbReference type="AlphaFoldDB" id="A0A1A9UIA2"/>
<organism evidence="3 4">
    <name type="scientific">Glossina austeni</name>
    <name type="common">Savannah tsetse fly</name>
    <dbReference type="NCBI Taxonomy" id="7395"/>
    <lineage>
        <taxon>Eukaryota</taxon>
        <taxon>Metazoa</taxon>
        <taxon>Ecdysozoa</taxon>
        <taxon>Arthropoda</taxon>
        <taxon>Hexapoda</taxon>
        <taxon>Insecta</taxon>
        <taxon>Pterygota</taxon>
        <taxon>Neoptera</taxon>
        <taxon>Endopterygota</taxon>
        <taxon>Diptera</taxon>
        <taxon>Brachycera</taxon>
        <taxon>Muscomorpha</taxon>
        <taxon>Hippoboscoidea</taxon>
        <taxon>Glossinidae</taxon>
        <taxon>Glossina</taxon>
    </lineage>
</organism>
<evidence type="ECO:0000313" key="4">
    <source>
        <dbReference type="Proteomes" id="UP000078200"/>
    </source>
</evidence>
<dbReference type="EnsemblMetazoa" id="GAUT005783-RA">
    <property type="protein sequence ID" value="GAUT005783-PA"/>
    <property type="gene ID" value="GAUT005783"/>
</dbReference>
<reference evidence="3" key="1">
    <citation type="submission" date="2020-05" db="UniProtKB">
        <authorList>
            <consortium name="EnsemblMetazoa"/>
        </authorList>
    </citation>
    <scope>IDENTIFICATION</scope>
    <source>
        <strain evidence="3">TTRI</strain>
    </source>
</reference>
<name>A0A1A9UIA2_GLOAU</name>
<evidence type="ECO:0000256" key="2">
    <source>
        <dbReference type="SAM" id="Phobius"/>
    </source>
</evidence>
<keyword evidence="4" id="KW-1185">Reference proteome</keyword>
<sequence>MKKHREITKLENENQFIINHKEISPIRSLKPALANKPILIIYERNGMMEAHADLSKNGFDAIFLQEDQLYSCTLEVKVYAFVIYVYYPYIGLLVLLINVDINIPITHMFNLSMTLLLFDTALPLVKSVSNELLELTVLPDFNYKLGHKPLLCFLILGVAGFELALANAKVSHHSRANQETRGRASEADMSSREDSLALGAHNCSKRGDNVVSNETGKEDFKKLKDSKNKKVPCILNPSGMTS</sequence>